<dbReference type="EMBL" id="JACAZH010000002">
    <property type="protein sequence ID" value="KAF7375071.1"/>
    <property type="molecule type" value="Genomic_DNA"/>
</dbReference>
<dbReference type="OrthoDB" id="3192989at2759"/>
<accession>A0A8H7DKZ4</accession>
<evidence type="ECO:0000259" key="3">
    <source>
        <dbReference type="Pfam" id="PF18803"/>
    </source>
</evidence>
<dbReference type="AlphaFoldDB" id="A0A8H7DKZ4"/>
<keyword evidence="2" id="KW-1133">Transmembrane helix</keyword>
<dbReference type="InterPro" id="IPR041457">
    <property type="entry name" value="CxC2_KDZ-assoc"/>
</dbReference>
<name>A0A8H7DKZ4_9AGAR</name>
<feature type="region of interest" description="Disordered" evidence="1">
    <location>
        <begin position="1"/>
        <end position="25"/>
    </location>
</feature>
<proteinExistence type="predicted"/>
<dbReference type="InterPro" id="IPR040521">
    <property type="entry name" value="KDZ"/>
</dbReference>
<dbReference type="Pfam" id="PF18758">
    <property type="entry name" value="KDZ"/>
    <property type="match status" value="1"/>
</dbReference>
<reference evidence="4" key="1">
    <citation type="submission" date="2020-05" db="EMBL/GenBank/DDBJ databases">
        <title>Mycena genomes resolve the evolution of fungal bioluminescence.</title>
        <authorList>
            <person name="Tsai I.J."/>
        </authorList>
    </citation>
    <scope>NUCLEOTIDE SEQUENCE</scope>
    <source>
        <strain evidence="4">160909Yilan</strain>
    </source>
</reference>
<feature type="transmembrane region" description="Helical" evidence="2">
    <location>
        <begin position="346"/>
        <end position="363"/>
    </location>
</feature>
<feature type="compositionally biased region" description="Polar residues" evidence="1">
    <location>
        <begin position="13"/>
        <end position="25"/>
    </location>
</feature>
<dbReference type="Proteomes" id="UP000623467">
    <property type="component" value="Unassembled WGS sequence"/>
</dbReference>
<comment type="caution">
    <text evidence="4">The sequence shown here is derived from an EMBL/GenBank/DDBJ whole genome shotgun (WGS) entry which is preliminary data.</text>
</comment>
<feature type="domain" description="CxC2-like cysteine cluster KDZ transposase-associated" evidence="3">
    <location>
        <begin position="83"/>
        <end position="162"/>
    </location>
</feature>
<organism evidence="4 5">
    <name type="scientific">Mycena sanguinolenta</name>
    <dbReference type="NCBI Taxonomy" id="230812"/>
    <lineage>
        <taxon>Eukaryota</taxon>
        <taxon>Fungi</taxon>
        <taxon>Dikarya</taxon>
        <taxon>Basidiomycota</taxon>
        <taxon>Agaricomycotina</taxon>
        <taxon>Agaricomycetes</taxon>
        <taxon>Agaricomycetidae</taxon>
        <taxon>Agaricales</taxon>
        <taxon>Marasmiineae</taxon>
        <taxon>Mycenaceae</taxon>
        <taxon>Mycena</taxon>
    </lineage>
</organism>
<evidence type="ECO:0000313" key="4">
    <source>
        <dbReference type="EMBL" id="KAF7375071.1"/>
    </source>
</evidence>
<keyword evidence="2" id="KW-0472">Membrane</keyword>
<keyword evidence="2" id="KW-0812">Transmembrane</keyword>
<protein>
    <submittedName>
        <fullName evidence="4">CxC2 domain-containing protein</fullName>
    </submittedName>
</protein>
<evidence type="ECO:0000256" key="1">
    <source>
        <dbReference type="SAM" id="MobiDB-lite"/>
    </source>
</evidence>
<evidence type="ECO:0000313" key="5">
    <source>
        <dbReference type="Proteomes" id="UP000623467"/>
    </source>
</evidence>
<sequence>MHEKKRKRDVYINTPTGDKSTTSTAMRRRVWEQQNIAPPRSPEKRPLDNFDELMGYPLGDDMAIKPVREGPAAITIMKKKRYENSGFVVLHNNGIHVINLDFCSCPNSPTHVDQLLNIGWYPATHDSPATAATLSLLRRFHLLNLQARVAAYDFYNTLVVLGNGSGLGNPPNRLPQFMHMVQEYRHLQMCKCAGHGHDPLGVTATSTGELAIPCCTCPHPGINLPDGWENAPPEVAWIYCLMISKDANFKMKGRDRSSREKDPTLGPGWAYMVANDAYLKHLSKYVAEDEISHCVLFAALWSANNKHAKGLRASGVGSVSCSRHEMFRPVGTGDLQKGKKYSNMDYLFLSSLMGIMLLTIVFTDGLREGHEAELQDWERQVRAWEADNDRPNPYEYPDLEETMADVMLRISQDKHARVVENRAAVLLVKPAAFLMVGIEIEDAHTTGSQAENPYYNSGNSAATAAYTAALRRSQHYATSRKPTCWGCVNGFASNGLPLPAADNSKPETINIYLPSALPSEIRQSICVPDLVEHEDKLRNAQVVEALCDLRRFLHEKQNTHRLN</sequence>
<keyword evidence="5" id="KW-1185">Reference proteome</keyword>
<gene>
    <name evidence="4" type="ORF">MSAN_00393400</name>
</gene>
<dbReference type="Pfam" id="PF18803">
    <property type="entry name" value="CxC2"/>
    <property type="match status" value="1"/>
</dbReference>
<evidence type="ECO:0000256" key="2">
    <source>
        <dbReference type="SAM" id="Phobius"/>
    </source>
</evidence>